<protein>
    <submittedName>
        <fullName evidence="4">Peptidase S8/S53 domain-containing protein</fullName>
    </submittedName>
</protein>
<name>A0A5S6Q8Z4_TRIMR</name>
<dbReference type="Proteomes" id="UP000046395">
    <property type="component" value="Unassembled WGS sequence"/>
</dbReference>
<keyword evidence="3" id="KW-1185">Reference proteome</keyword>
<proteinExistence type="inferred from homology"/>
<dbReference type="Pfam" id="PF03265">
    <property type="entry name" value="DNase_II"/>
    <property type="match status" value="1"/>
</dbReference>
<evidence type="ECO:0000313" key="4">
    <source>
        <dbReference type="WBParaSite" id="TMUE_1000003658.1"/>
    </source>
</evidence>
<accession>A0A5S6Q8Z4</accession>
<dbReference type="WBParaSite" id="TMUE_1000003658.1">
    <property type="protein sequence ID" value="TMUE_1000003658.1"/>
    <property type="gene ID" value="WBGene00298760"/>
</dbReference>
<evidence type="ECO:0000313" key="3">
    <source>
        <dbReference type="Proteomes" id="UP000046395"/>
    </source>
</evidence>
<evidence type="ECO:0000256" key="1">
    <source>
        <dbReference type="ARBA" id="ARBA00007527"/>
    </source>
</evidence>
<reference evidence="4" key="1">
    <citation type="submission" date="2019-12" db="UniProtKB">
        <authorList>
            <consortium name="WormBaseParasite"/>
        </authorList>
    </citation>
    <scope>IDENTIFICATION</scope>
</reference>
<comment type="similarity">
    <text evidence="1">Belongs to the DNase II family.</text>
</comment>
<dbReference type="InterPro" id="IPR004947">
    <property type="entry name" value="DNase_II"/>
</dbReference>
<organism evidence="3 4">
    <name type="scientific">Trichuris muris</name>
    <name type="common">Mouse whipworm</name>
    <dbReference type="NCBI Taxonomy" id="70415"/>
    <lineage>
        <taxon>Eukaryota</taxon>
        <taxon>Metazoa</taxon>
        <taxon>Ecdysozoa</taxon>
        <taxon>Nematoda</taxon>
        <taxon>Enoplea</taxon>
        <taxon>Dorylaimia</taxon>
        <taxon>Trichinellida</taxon>
        <taxon>Trichuridae</taxon>
        <taxon>Trichuris</taxon>
    </lineage>
</organism>
<sequence>MVLVLKESLAVWSKPLPGVAILPSYCSGSYHVENVKPATLTVIAVTITGAEDTAGWAVSKNAGANSVFCVSDSGRTVNPKNVVGGAVWLQKMELQQLFMAVVNTAGLKPWPTGG</sequence>
<dbReference type="GO" id="GO:0004531">
    <property type="term" value="F:deoxyribonuclease II activity"/>
    <property type="evidence" value="ECO:0007669"/>
    <property type="project" value="InterPro"/>
</dbReference>
<dbReference type="AlphaFoldDB" id="A0A5S6Q8Z4"/>
<evidence type="ECO:0000256" key="2">
    <source>
        <dbReference type="ARBA" id="ARBA00022801"/>
    </source>
</evidence>
<keyword evidence="2" id="KW-0378">Hydrolase</keyword>